<organism evidence="11 12">
    <name type="scientific">Apostasia shenzhenica</name>
    <dbReference type="NCBI Taxonomy" id="1088818"/>
    <lineage>
        <taxon>Eukaryota</taxon>
        <taxon>Viridiplantae</taxon>
        <taxon>Streptophyta</taxon>
        <taxon>Embryophyta</taxon>
        <taxon>Tracheophyta</taxon>
        <taxon>Spermatophyta</taxon>
        <taxon>Magnoliopsida</taxon>
        <taxon>Liliopsida</taxon>
        <taxon>Asparagales</taxon>
        <taxon>Orchidaceae</taxon>
        <taxon>Apostasioideae</taxon>
        <taxon>Apostasia</taxon>
    </lineage>
</organism>
<evidence type="ECO:0000256" key="8">
    <source>
        <dbReference type="PROSITE-ProRule" id="PRU00175"/>
    </source>
</evidence>
<dbReference type="SUPFAM" id="SSF57850">
    <property type="entry name" value="RING/U-box"/>
    <property type="match status" value="1"/>
</dbReference>
<dbReference type="Gene3D" id="3.30.40.10">
    <property type="entry name" value="Zinc/RING finger domain, C3HC4 (zinc finger)"/>
    <property type="match status" value="1"/>
</dbReference>
<reference evidence="11 12" key="1">
    <citation type="journal article" date="2017" name="Nature">
        <title>The Apostasia genome and the evolution of orchids.</title>
        <authorList>
            <person name="Zhang G.Q."/>
            <person name="Liu K.W."/>
            <person name="Li Z."/>
            <person name="Lohaus R."/>
            <person name="Hsiao Y.Y."/>
            <person name="Niu S.C."/>
            <person name="Wang J.Y."/>
            <person name="Lin Y.C."/>
            <person name="Xu Q."/>
            <person name="Chen L.J."/>
            <person name="Yoshida K."/>
            <person name="Fujiwara S."/>
            <person name="Wang Z.W."/>
            <person name="Zhang Y.Q."/>
            <person name="Mitsuda N."/>
            <person name="Wang M."/>
            <person name="Liu G.H."/>
            <person name="Pecoraro L."/>
            <person name="Huang H.X."/>
            <person name="Xiao X.J."/>
            <person name="Lin M."/>
            <person name="Wu X.Y."/>
            <person name="Wu W.L."/>
            <person name="Chen Y.Y."/>
            <person name="Chang S.B."/>
            <person name="Sakamoto S."/>
            <person name="Ohme-Takagi M."/>
            <person name="Yagi M."/>
            <person name="Zeng S.J."/>
            <person name="Shen C.Y."/>
            <person name="Yeh C.M."/>
            <person name="Luo Y.B."/>
            <person name="Tsai W.C."/>
            <person name="Van de Peer Y."/>
            <person name="Liu Z.J."/>
        </authorList>
    </citation>
    <scope>NUCLEOTIDE SEQUENCE [LARGE SCALE GENOMIC DNA]</scope>
    <source>
        <strain evidence="12">cv. Shenzhen</strain>
        <tissue evidence="11">Stem</tissue>
    </source>
</reference>
<evidence type="ECO:0000256" key="2">
    <source>
        <dbReference type="ARBA" id="ARBA00012483"/>
    </source>
</evidence>
<keyword evidence="3" id="KW-0808">Transferase</keyword>
<dbReference type="EC" id="2.3.2.27" evidence="2"/>
<dbReference type="FunFam" id="3.30.40.10:FF:000022">
    <property type="entry name" value="E3 ubiquitin-protein ligase RING1-like"/>
    <property type="match status" value="1"/>
</dbReference>
<dbReference type="OrthoDB" id="21204at2759"/>
<dbReference type="Pfam" id="PF14369">
    <property type="entry name" value="Zn_ribbon_19"/>
    <property type="match status" value="1"/>
</dbReference>
<dbReference type="Pfam" id="PF13639">
    <property type="entry name" value="zf-RING_2"/>
    <property type="match status" value="1"/>
</dbReference>
<evidence type="ECO:0000256" key="5">
    <source>
        <dbReference type="ARBA" id="ARBA00022771"/>
    </source>
</evidence>
<feature type="region of interest" description="Disordered" evidence="9">
    <location>
        <begin position="70"/>
        <end position="94"/>
    </location>
</feature>
<evidence type="ECO:0000259" key="10">
    <source>
        <dbReference type="PROSITE" id="PS50089"/>
    </source>
</evidence>
<dbReference type="InterPro" id="IPR013083">
    <property type="entry name" value="Znf_RING/FYVE/PHD"/>
</dbReference>
<feature type="compositionally biased region" description="Polar residues" evidence="9">
    <location>
        <begin position="318"/>
        <end position="330"/>
    </location>
</feature>
<dbReference type="InterPro" id="IPR001841">
    <property type="entry name" value="Znf_RING"/>
</dbReference>
<feature type="region of interest" description="Disordered" evidence="9">
    <location>
        <begin position="318"/>
        <end position="351"/>
    </location>
</feature>
<evidence type="ECO:0000256" key="7">
    <source>
        <dbReference type="ARBA" id="ARBA00022833"/>
    </source>
</evidence>
<evidence type="ECO:0000256" key="9">
    <source>
        <dbReference type="SAM" id="MobiDB-lite"/>
    </source>
</evidence>
<feature type="compositionally biased region" description="Low complexity" evidence="9">
    <location>
        <begin position="331"/>
        <end position="342"/>
    </location>
</feature>
<dbReference type="STRING" id="1088818.A0A2I0A4S1"/>
<keyword evidence="12" id="KW-1185">Reference proteome</keyword>
<name>A0A2I0A4S1_9ASPA</name>
<keyword evidence="5 8" id="KW-0863">Zinc-finger</keyword>
<protein>
    <recommendedName>
        <fullName evidence="2">RING-type E3 ubiquitin transferase</fullName>
        <ecNumber evidence="2">2.3.2.27</ecNumber>
    </recommendedName>
</protein>
<dbReference type="GO" id="GO:0016567">
    <property type="term" value="P:protein ubiquitination"/>
    <property type="evidence" value="ECO:0007669"/>
    <property type="project" value="TreeGrafter"/>
</dbReference>
<dbReference type="GO" id="GO:0005737">
    <property type="term" value="C:cytoplasm"/>
    <property type="evidence" value="ECO:0007669"/>
    <property type="project" value="TreeGrafter"/>
</dbReference>
<feature type="domain" description="RING-type" evidence="10">
    <location>
        <begin position="248"/>
        <end position="289"/>
    </location>
</feature>
<dbReference type="Proteomes" id="UP000236161">
    <property type="component" value="Unassembled WGS sequence"/>
</dbReference>
<feature type="region of interest" description="Disordered" evidence="9">
    <location>
        <begin position="108"/>
        <end position="127"/>
    </location>
</feature>
<keyword evidence="6" id="KW-0833">Ubl conjugation pathway</keyword>
<dbReference type="EMBL" id="KZ452023">
    <property type="protein sequence ID" value="PKA50530.1"/>
    <property type="molecule type" value="Genomic_DNA"/>
</dbReference>
<dbReference type="GO" id="GO:0008270">
    <property type="term" value="F:zinc ion binding"/>
    <property type="evidence" value="ECO:0007669"/>
    <property type="project" value="UniProtKB-KW"/>
</dbReference>
<dbReference type="PROSITE" id="PS50089">
    <property type="entry name" value="ZF_RING_2"/>
    <property type="match status" value="1"/>
</dbReference>
<sequence>MADAMATRYWCHMCQQVVNPVMEVDLKCPSCDSGFVEEMGGSEAPEPEEVGPERALSSWASFLLGMMGNPPRRRRSRRFPRAEDDDESDMERELESILRRRRRELEEEDRRMRRELDDEEWDSGRELQSMRRRRSTAILQLLHSLREDYRSESDEFEREREREWERESLILINPFNQAIILQDDQNQIREPDTTAFVASFGDYFIGSGLDLLLQHLADNDPNRYGTPPAQKDAVDAMPTVKILEDTKCPVCLEDIEVGMEAREMPCKHKFHDGCILPWLELHSSCPVCRSQLPADETKASSSGDGGVRRAPHPWNFSSLFSFSGPQSDGNSPSAPTSSSSASNRDPTADEN</sequence>
<evidence type="ECO:0000256" key="6">
    <source>
        <dbReference type="ARBA" id="ARBA00022786"/>
    </source>
</evidence>
<dbReference type="PANTHER" id="PTHR15710">
    <property type="entry name" value="E3 UBIQUITIN-PROTEIN LIGASE PRAJA"/>
    <property type="match status" value="1"/>
</dbReference>
<dbReference type="GO" id="GO:0061630">
    <property type="term" value="F:ubiquitin protein ligase activity"/>
    <property type="evidence" value="ECO:0007669"/>
    <property type="project" value="UniProtKB-EC"/>
</dbReference>
<keyword evidence="7" id="KW-0862">Zinc</keyword>
<gene>
    <name evidence="11" type="ORF">AXF42_Ash013745</name>
</gene>
<evidence type="ECO:0000313" key="12">
    <source>
        <dbReference type="Proteomes" id="UP000236161"/>
    </source>
</evidence>
<dbReference type="SMART" id="SM00184">
    <property type="entry name" value="RING"/>
    <property type="match status" value="1"/>
</dbReference>
<dbReference type="InterPro" id="IPR039525">
    <property type="entry name" value="RNF126-like_zinc-ribbon"/>
</dbReference>
<dbReference type="AlphaFoldDB" id="A0A2I0A4S1"/>
<accession>A0A2I0A4S1</accession>
<evidence type="ECO:0000256" key="1">
    <source>
        <dbReference type="ARBA" id="ARBA00000900"/>
    </source>
</evidence>
<evidence type="ECO:0000256" key="4">
    <source>
        <dbReference type="ARBA" id="ARBA00022723"/>
    </source>
</evidence>
<proteinExistence type="predicted"/>
<evidence type="ECO:0000313" key="11">
    <source>
        <dbReference type="EMBL" id="PKA50530.1"/>
    </source>
</evidence>
<evidence type="ECO:0000256" key="3">
    <source>
        <dbReference type="ARBA" id="ARBA00022679"/>
    </source>
</evidence>
<comment type="catalytic activity">
    <reaction evidence="1">
        <text>S-ubiquitinyl-[E2 ubiquitin-conjugating enzyme]-L-cysteine + [acceptor protein]-L-lysine = [E2 ubiquitin-conjugating enzyme]-L-cysteine + N(6)-ubiquitinyl-[acceptor protein]-L-lysine.</text>
        <dbReference type="EC" id="2.3.2.27"/>
    </reaction>
</comment>
<keyword evidence="4" id="KW-0479">Metal-binding</keyword>
<dbReference type="PANTHER" id="PTHR15710:SF22">
    <property type="entry name" value="RING-TYPE E3 UBIQUITIN TRANSFERASE"/>
    <property type="match status" value="1"/>
</dbReference>